<organism evidence="1 2">
    <name type="scientific">Rhizopogon vesiculosus</name>
    <dbReference type="NCBI Taxonomy" id="180088"/>
    <lineage>
        <taxon>Eukaryota</taxon>
        <taxon>Fungi</taxon>
        <taxon>Dikarya</taxon>
        <taxon>Basidiomycota</taxon>
        <taxon>Agaricomycotina</taxon>
        <taxon>Agaricomycetes</taxon>
        <taxon>Agaricomycetidae</taxon>
        <taxon>Boletales</taxon>
        <taxon>Suillineae</taxon>
        <taxon>Rhizopogonaceae</taxon>
        <taxon>Rhizopogon</taxon>
    </lineage>
</organism>
<sequence>MASEEQVVLDDAHVPGEDAKNAFEEIAEAIRETIKKSRRSWKVHHESSMWARAAGLSDDELTRFSREDLVQARNGQASYGHIIFGKLRLPAVYDQLGEGFIHVRCGSIFHTGFLIHHEGSSGWKLHAIHHLTASFDDDGHPHSWRAIHPDDYPLEFFEYHSELHEAPQRPSKR</sequence>
<keyword evidence="2" id="KW-1185">Reference proteome</keyword>
<evidence type="ECO:0000313" key="1">
    <source>
        <dbReference type="EMBL" id="OJA13070.1"/>
    </source>
</evidence>
<gene>
    <name evidence="1" type="ORF">AZE42_01899</name>
</gene>
<dbReference type="Proteomes" id="UP000183567">
    <property type="component" value="Unassembled WGS sequence"/>
</dbReference>
<protein>
    <submittedName>
        <fullName evidence="1">Uncharacterized protein</fullName>
    </submittedName>
</protein>
<comment type="caution">
    <text evidence="1">The sequence shown here is derived from an EMBL/GenBank/DDBJ whole genome shotgun (WGS) entry which is preliminary data.</text>
</comment>
<dbReference type="AlphaFoldDB" id="A0A1J8PV01"/>
<evidence type="ECO:0000313" key="2">
    <source>
        <dbReference type="Proteomes" id="UP000183567"/>
    </source>
</evidence>
<name>A0A1J8PV01_9AGAM</name>
<reference evidence="1 2" key="1">
    <citation type="submission" date="2016-03" db="EMBL/GenBank/DDBJ databases">
        <title>Comparative genomics of the ectomycorrhizal sister species Rhizopogon vinicolor and Rhizopogon vesiculosus (Basidiomycota: Boletales) reveals a divergence of the mating type B locus.</title>
        <authorList>
            <person name="Mujic A.B."/>
            <person name="Kuo A."/>
            <person name="Tritt A."/>
            <person name="Lipzen A."/>
            <person name="Chen C."/>
            <person name="Johnson J."/>
            <person name="Sharma A."/>
            <person name="Barry K."/>
            <person name="Grigoriev I.V."/>
            <person name="Spatafora J.W."/>
        </authorList>
    </citation>
    <scope>NUCLEOTIDE SEQUENCE [LARGE SCALE GENOMIC DNA]</scope>
    <source>
        <strain evidence="1 2">AM-OR11-056</strain>
    </source>
</reference>
<dbReference type="EMBL" id="LVVM01004376">
    <property type="protein sequence ID" value="OJA13070.1"/>
    <property type="molecule type" value="Genomic_DNA"/>
</dbReference>
<accession>A0A1J8PV01</accession>
<dbReference type="OrthoDB" id="3344950at2759"/>
<proteinExistence type="predicted"/>